<evidence type="ECO:0000256" key="1">
    <source>
        <dbReference type="SAM" id="MobiDB-lite"/>
    </source>
</evidence>
<keyword evidence="3" id="KW-1185">Reference proteome</keyword>
<comment type="caution">
    <text evidence="2">The sequence shown here is derived from an EMBL/GenBank/DDBJ whole genome shotgun (WGS) entry which is preliminary data.</text>
</comment>
<reference evidence="2 3" key="1">
    <citation type="submission" date="2022-04" db="EMBL/GenBank/DDBJ databases">
        <title>Human microbiome associated bacterial genomes.</title>
        <authorList>
            <person name="Sandstrom S."/>
            <person name="Salamzade R."/>
            <person name="Kalan L.R."/>
        </authorList>
    </citation>
    <scope>NUCLEOTIDE SEQUENCE [LARGE SCALE GENOMIC DNA]</scope>
    <source>
        <strain evidence="3">p3-SID1799</strain>
    </source>
</reference>
<evidence type="ECO:0000313" key="2">
    <source>
        <dbReference type="EMBL" id="MCT2041843.1"/>
    </source>
</evidence>
<proteinExistence type="predicted"/>
<dbReference type="Proteomes" id="UP001525379">
    <property type="component" value="Unassembled WGS sequence"/>
</dbReference>
<dbReference type="RefSeq" id="WP_260103614.1">
    <property type="nucleotide sequence ID" value="NZ_JALXSQ010000002.1"/>
</dbReference>
<gene>
    <name evidence="2" type="ORF">M3D15_00575</name>
</gene>
<sequence length="169" mass="18471">MPASSCSGRYWRSSRASEFVPDAASEQSTWQRANDMLANAVERITIVAMGKREAEHPGDKVINVPVTVSLAGATHEHVITVALENDRWQLMRTSEQLSGDVTVSSDVGDYLTIGSVRTELANSEARDATLWPQRTMSSYMLAYTPSNGPNLHGMTRTRNRALSPCSPAC</sequence>
<accession>A0ABT2HU51</accession>
<protein>
    <submittedName>
        <fullName evidence="2">Uncharacterized protein</fullName>
    </submittedName>
</protein>
<dbReference type="EMBL" id="JALXSQ010000002">
    <property type="protein sequence ID" value="MCT2041843.1"/>
    <property type="molecule type" value="Genomic_DNA"/>
</dbReference>
<feature type="region of interest" description="Disordered" evidence="1">
    <location>
        <begin position="150"/>
        <end position="169"/>
    </location>
</feature>
<organism evidence="2 3">
    <name type="scientific">Pseudoclavibacter albus</name>
    <dbReference type="NCBI Taxonomy" id="272241"/>
    <lineage>
        <taxon>Bacteria</taxon>
        <taxon>Bacillati</taxon>
        <taxon>Actinomycetota</taxon>
        <taxon>Actinomycetes</taxon>
        <taxon>Micrococcales</taxon>
        <taxon>Microbacteriaceae</taxon>
        <taxon>Pseudoclavibacter</taxon>
    </lineage>
</organism>
<evidence type="ECO:0000313" key="3">
    <source>
        <dbReference type="Proteomes" id="UP001525379"/>
    </source>
</evidence>
<name>A0ABT2HU51_9MICO</name>